<proteinExistence type="predicted"/>
<dbReference type="AlphaFoldDB" id="A0A844HQA1"/>
<evidence type="ECO:0000313" key="2">
    <source>
        <dbReference type="EMBL" id="MTH60517.1"/>
    </source>
</evidence>
<dbReference type="Pfam" id="PF05940">
    <property type="entry name" value="NnrS"/>
    <property type="match status" value="1"/>
</dbReference>
<feature type="transmembrane region" description="Helical" evidence="1">
    <location>
        <begin position="371"/>
        <end position="389"/>
    </location>
</feature>
<dbReference type="InterPro" id="IPR010266">
    <property type="entry name" value="NnrS"/>
</dbReference>
<feature type="transmembrane region" description="Helical" evidence="1">
    <location>
        <begin position="218"/>
        <end position="238"/>
    </location>
</feature>
<keyword evidence="1" id="KW-0812">Transmembrane</keyword>
<name>A0A844HQA1_9RHOB</name>
<feature type="transmembrane region" description="Helical" evidence="1">
    <location>
        <begin position="146"/>
        <end position="165"/>
    </location>
</feature>
<keyword evidence="1" id="KW-0472">Membrane</keyword>
<sequence>MAGTAERMRDYRGPAIFSHGFRSFFLLSAIWAAGAMILWILMLTGTEPLASAFDPFSWHAHEFLFGYLAAVIGGFVLTAVPNWTGRLPVMGWPLVGLVGLWLAGRLAVACSSHLPWQMTALIDLSLYVALVGFLSREIIRGKNWRNLPVVGLIALYGVANLIFHIEAARDGTAFEGLGMRLGLGTTLMLIALIGGRIIPSFTRNWLASRGSAQLPQPFGRADAIVLGLTALVLLGFVGFPDAAVTRWLMLVAGAAHLWRMSRWCSGQIRSEPLLWVLHLAYALLALGFVAEGAAGFDLLPLPAARHVWLAGAIGLMTLGVMTRATLGHTGRVLHAGPATVAIYLALFGSVVMRLLAGIFGNPTGLLHLSGGLWIMAFAGYALVYGPMLLQPRLAKKPVSGAKT</sequence>
<dbReference type="RefSeq" id="WP_155040460.1">
    <property type="nucleotide sequence ID" value="NZ_JBHGCD010000011.1"/>
</dbReference>
<feature type="transmembrane region" description="Helical" evidence="1">
    <location>
        <begin position="338"/>
        <end position="359"/>
    </location>
</feature>
<keyword evidence="1" id="KW-1133">Transmembrane helix</keyword>
<accession>A0A844HQA1</accession>
<feature type="transmembrane region" description="Helical" evidence="1">
    <location>
        <begin position="114"/>
        <end position="134"/>
    </location>
</feature>
<evidence type="ECO:0000256" key="1">
    <source>
        <dbReference type="SAM" id="Phobius"/>
    </source>
</evidence>
<dbReference type="OrthoDB" id="9770040at2"/>
<reference evidence="2 3" key="1">
    <citation type="submission" date="2019-11" db="EMBL/GenBank/DDBJ databases">
        <authorList>
            <person name="Dong K."/>
        </authorList>
    </citation>
    <scope>NUCLEOTIDE SEQUENCE [LARGE SCALE GENOMIC DNA]</scope>
    <source>
        <strain evidence="2 3">NBRC 112902</strain>
    </source>
</reference>
<feature type="transmembrane region" description="Helical" evidence="1">
    <location>
        <begin position="177"/>
        <end position="198"/>
    </location>
</feature>
<feature type="transmembrane region" description="Helical" evidence="1">
    <location>
        <begin position="244"/>
        <end position="261"/>
    </location>
</feature>
<feature type="transmembrane region" description="Helical" evidence="1">
    <location>
        <begin position="306"/>
        <end position="326"/>
    </location>
</feature>
<comment type="caution">
    <text evidence="2">The sequence shown here is derived from an EMBL/GenBank/DDBJ whole genome shotgun (WGS) entry which is preliminary data.</text>
</comment>
<gene>
    <name evidence="2" type="ORF">GL300_14975</name>
</gene>
<keyword evidence="3" id="KW-1185">Reference proteome</keyword>
<dbReference type="Proteomes" id="UP000449846">
    <property type="component" value="Unassembled WGS sequence"/>
</dbReference>
<feature type="transmembrane region" description="Helical" evidence="1">
    <location>
        <begin position="63"/>
        <end position="80"/>
    </location>
</feature>
<feature type="transmembrane region" description="Helical" evidence="1">
    <location>
        <begin position="21"/>
        <end position="43"/>
    </location>
</feature>
<organism evidence="2 3">
    <name type="scientific">Paracoccus litorisediminis</name>
    <dbReference type="NCBI Taxonomy" id="2006130"/>
    <lineage>
        <taxon>Bacteria</taxon>
        <taxon>Pseudomonadati</taxon>
        <taxon>Pseudomonadota</taxon>
        <taxon>Alphaproteobacteria</taxon>
        <taxon>Rhodobacterales</taxon>
        <taxon>Paracoccaceae</taxon>
        <taxon>Paracoccus</taxon>
    </lineage>
</organism>
<feature type="transmembrane region" description="Helical" evidence="1">
    <location>
        <begin position="87"/>
        <end position="108"/>
    </location>
</feature>
<feature type="transmembrane region" description="Helical" evidence="1">
    <location>
        <begin position="273"/>
        <end position="294"/>
    </location>
</feature>
<evidence type="ECO:0000313" key="3">
    <source>
        <dbReference type="Proteomes" id="UP000449846"/>
    </source>
</evidence>
<dbReference type="EMBL" id="WMIG01000008">
    <property type="protein sequence ID" value="MTH60517.1"/>
    <property type="molecule type" value="Genomic_DNA"/>
</dbReference>
<protein>
    <submittedName>
        <fullName evidence="2">Short-chain dehydrogenase</fullName>
    </submittedName>
</protein>